<dbReference type="Gene3D" id="1.10.10.60">
    <property type="entry name" value="Homeodomain-like"/>
    <property type="match status" value="1"/>
</dbReference>
<keyword evidence="6 7" id="KW-0371">Homeobox</keyword>
<comment type="subcellular location">
    <subcellularLocation>
        <location evidence="1 6 7">Nucleus</location>
    </subcellularLocation>
</comment>
<dbReference type="PANTHER" id="PTHR45882:SF2">
    <property type="entry name" value="PITUITARY HOMEOBOX 3"/>
    <property type="match status" value="1"/>
</dbReference>
<keyword evidence="4" id="KW-0805">Transcription regulation</keyword>
<dbReference type="Ensembl" id="ENSPTIT00000023711.1">
    <property type="protein sequence ID" value="ENSPTIP00000019402.1"/>
    <property type="gene ID" value="ENSPTIG00000017198.1"/>
</dbReference>
<dbReference type="InterPro" id="IPR001356">
    <property type="entry name" value="HD"/>
</dbReference>
<evidence type="ECO:0000256" key="8">
    <source>
        <dbReference type="SAM" id="MobiDB-lite"/>
    </source>
</evidence>
<evidence type="ECO:0000256" key="1">
    <source>
        <dbReference type="ARBA" id="ARBA00004123"/>
    </source>
</evidence>
<feature type="domain" description="Homeobox" evidence="9">
    <location>
        <begin position="56"/>
        <end position="103"/>
    </location>
</feature>
<dbReference type="GO" id="GO:0000981">
    <property type="term" value="F:DNA-binding transcription factor activity, RNA polymerase II-specific"/>
    <property type="evidence" value="ECO:0007669"/>
    <property type="project" value="TreeGrafter"/>
</dbReference>
<evidence type="ECO:0000256" key="3">
    <source>
        <dbReference type="ARBA" id="ARBA00022473"/>
    </source>
</evidence>
<evidence type="ECO:0000256" key="5">
    <source>
        <dbReference type="ARBA" id="ARBA00023163"/>
    </source>
</evidence>
<keyword evidence="6 7" id="KW-0539">Nucleus</keyword>
<evidence type="ECO:0000256" key="4">
    <source>
        <dbReference type="ARBA" id="ARBA00023015"/>
    </source>
</evidence>
<organism evidence="10 11">
    <name type="scientific">Panthera tigris altaica</name>
    <name type="common">Siberian tiger</name>
    <dbReference type="NCBI Taxonomy" id="74533"/>
    <lineage>
        <taxon>Eukaryota</taxon>
        <taxon>Metazoa</taxon>
        <taxon>Chordata</taxon>
        <taxon>Craniata</taxon>
        <taxon>Vertebrata</taxon>
        <taxon>Euteleostomi</taxon>
        <taxon>Mammalia</taxon>
        <taxon>Eutheria</taxon>
        <taxon>Laurasiatheria</taxon>
        <taxon>Carnivora</taxon>
        <taxon>Feliformia</taxon>
        <taxon>Felidae</taxon>
        <taxon>Pantherinae</taxon>
        <taxon>Panthera</taxon>
    </lineage>
</organism>
<dbReference type="SUPFAM" id="SSF46689">
    <property type="entry name" value="Homeodomain-like"/>
    <property type="match status" value="1"/>
</dbReference>
<sequence>MEFGLLSEAEARSPALSLSDAGTPHPPLPEHGCKGQEHSDSEKASASLPGDGSLKKKQRRQRTHFTSQQLQELEATFQRNRCPGMSTREEIAVWTNLTEARVRGPATWPALAKVGAAAPPGGLMADNWEVWSPTLTWQESILQLREAYDLR</sequence>
<dbReference type="CDD" id="cd00086">
    <property type="entry name" value="homeodomain"/>
    <property type="match status" value="1"/>
</dbReference>
<comment type="similarity">
    <text evidence="2">Belongs to the paired homeobox family. Bicoid subfamily.</text>
</comment>
<dbReference type="Pfam" id="PF00046">
    <property type="entry name" value="Homeodomain"/>
    <property type="match status" value="1"/>
</dbReference>
<evidence type="ECO:0000313" key="10">
    <source>
        <dbReference type="Ensembl" id="ENSPTIP00000019402.1"/>
    </source>
</evidence>
<evidence type="ECO:0000256" key="6">
    <source>
        <dbReference type="PROSITE-ProRule" id="PRU00108"/>
    </source>
</evidence>
<keyword evidence="6 7" id="KW-0238">DNA-binding</keyword>
<evidence type="ECO:0000256" key="2">
    <source>
        <dbReference type="ARBA" id="ARBA00006503"/>
    </source>
</evidence>
<keyword evidence="5" id="KW-0804">Transcription</keyword>
<keyword evidence="11" id="KW-1185">Reference proteome</keyword>
<reference evidence="10" key="2">
    <citation type="submission" date="2025-09" db="UniProtKB">
        <authorList>
            <consortium name="Ensembl"/>
        </authorList>
    </citation>
    <scope>IDENTIFICATION</scope>
</reference>
<feature type="compositionally biased region" description="Basic and acidic residues" evidence="8">
    <location>
        <begin position="31"/>
        <end position="43"/>
    </location>
</feature>
<proteinExistence type="inferred from homology"/>
<evidence type="ECO:0000256" key="7">
    <source>
        <dbReference type="RuleBase" id="RU000682"/>
    </source>
</evidence>
<dbReference type="InterPro" id="IPR009057">
    <property type="entry name" value="Homeodomain-like_sf"/>
</dbReference>
<dbReference type="GO" id="GO:0005634">
    <property type="term" value="C:nucleus"/>
    <property type="evidence" value="ECO:0007669"/>
    <property type="project" value="UniProtKB-SubCell"/>
</dbReference>
<protein>
    <recommendedName>
        <fullName evidence="9">Homeobox domain-containing protein</fullName>
    </recommendedName>
</protein>
<dbReference type="SMART" id="SM00389">
    <property type="entry name" value="HOX"/>
    <property type="match status" value="1"/>
</dbReference>
<dbReference type="AlphaFoldDB" id="A0A8C9K797"/>
<keyword evidence="3" id="KW-0217">Developmental protein</keyword>
<dbReference type="PROSITE" id="PS50071">
    <property type="entry name" value="HOMEOBOX_2"/>
    <property type="match status" value="1"/>
</dbReference>
<dbReference type="GeneTree" id="ENSGT00940000161801"/>
<evidence type="ECO:0000259" key="9">
    <source>
        <dbReference type="PROSITE" id="PS50071"/>
    </source>
</evidence>
<feature type="region of interest" description="Disordered" evidence="8">
    <location>
        <begin position="1"/>
        <end position="72"/>
    </location>
</feature>
<evidence type="ECO:0000313" key="11">
    <source>
        <dbReference type="Proteomes" id="UP000675900"/>
    </source>
</evidence>
<reference evidence="10" key="1">
    <citation type="submission" date="2025-08" db="UniProtKB">
        <authorList>
            <consortium name="Ensembl"/>
        </authorList>
    </citation>
    <scope>IDENTIFICATION</scope>
</reference>
<accession>A0A8C9K797</accession>
<dbReference type="Proteomes" id="UP000675900">
    <property type="component" value="Unassembled WGS sequence"/>
</dbReference>
<dbReference type="GO" id="GO:0000978">
    <property type="term" value="F:RNA polymerase II cis-regulatory region sequence-specific DNA binding"/>
    <property type="evidence" value="ECO:0007669"/>
    <property type="project" value="TreeGrafter"/>
</dbReference>
<dbReference type="PANTHER" id="PTHR45882">
    <property type="entry name" value="PITUITARY HOMEOBOX HOMOLOG PTX1"/>
    <property type="match status" value="1"/>
</dbReference>
<name>A0A8C9K797_PANTA</name>
<dbReference type="GO" id="GO:0009653">
    <property type="term" value="P:anatomical structure morphogenesis"/>
    <property type="evidence" value="ECO:0007669"/>
    <property type="project" value="TreeGrafter"/>
</dbReference>
<feature type="DNA-binding region" description="Homeobox" evidence="6">
    <location>
        <begin position="58"/>
        <end position="104"/>
    </location>
</feature>